<dbReference type="EMBL" id="RJKE01000001">
    <property type="protein sequence ID" value="ROO91211.1"/>
    <property type="molecule type" value="Genomic_DNA"/>
</dbReference>
<keyword evidence="3" id="KW-1185">Reference proteome</keyword>
<dbReference type="AlphaFoldDB" id="A0A3N1DCH2"/>
<keyword evidence="1" id="KW-0812">Transmembrane</keyword>
<dbReference type="RefSeq" id="WP_123670064.1">
    <property type="nucleotide sequence ID" value="NZ_RJKE01000001.1"/>
</dbReference>
<keyword evidence="1" id="KW-1133">Transmembrane helix</keyword>
<reference evidence="2 3" key="1">
    <citation type="submission" date="2018-11" db="EMBL/GenBank/DDBJ databases">
        <title>Sequencing the genomes of 1000 actinobacteria strains.</title>
        <authorList>
            <person name="Klenk H.-P."/>
        </authorList>
    </citation>
    <scope>NUCLEOTIDE SEQUENCE [LARGE SCALE GENOMIC DNA]</scope>
    <source>
        <strain evidence="2 3">DSM 44254</strain>
    </source>
</reference>
<evidence type="ECO:0000313" key="2">
    <source>
        <dbReference type="EMBL" id="ROO91211.1"/>
    </source>
</evidence>
<evidence type="ECO:0000313" key="3">
    <source>
        <dbReference type="Proteomes" id="UP000272400"/>
    </source>
</evidence>
<name>A0A3N1DCH2_9ACTN</name>
<feature type="transmembrane region" description="Helical" evidence="1">
    <location>
        <begin position="14"/>
        <end position="34"/>
    </location>
</feature>
<protein>
    <recommendedName>
        <fullName evidence="4">PH (Pleckstrin Homology) domain-containing protein</fullName>
    </recommendedName>
</protein>
<accession>A0A3N1DCH2</accession>
<feature type="transmembrane region" description="Helical" evidence="1">
    <location>
        <begin position="41"/>
        <end position="57"/>
    </location>
</feature>
<dbReference type="Proteomes" id="UP000272400">
    <property type="component" value="Unassembled WGS sequence"/>
</dbReference>
<dbReference type="OrthoDB" id="3694145at2"/>
<comment type="caution">
    <text evidence="2">The sequence shown here is derived from an EMBL/GenBank/DDBJ whole genome shotgun (WGS) entry which is preliminary data.</text>
</comment>
<evidence type="ECO:0000256" key="1">
    <source>
        <dbReference type="SAM" id="Phobius"/>
    </source>
</evidence>
<organism evidence="2 3">
    <name type="scientific">Actinocorallia herbida</name>
    <dbReference type="NCBI Taxonomy" id="58109"/>
    <lineage>
        <taxon>Bacteria</taxon>
        <taxon>Bacillati</taxon>
        <taxon>Actinomycetota</taxon>
        <taxon>Actinomycetes</taxon>
        <taxon>Streptosporangiales</taxon>
        <taxon>Thermomonosporaceae</taxon>
        <taxon>Actinocorallia</taxon>
    </lineage>
</organism>
<keyword evidence="1" id="KW-0472">Membrane</keyword>
<evidence type="ECO:0008006" key="4">
    <source>
        <dbReference type="Google" id="ProtNLM"/>
    </source>
</evidence>
<sequence>MSTSGEIDVRFNPVIGWGFVASAIVIAGATVAVIETAGIRGFIPVLTLLALGVRFLTQRHLAYDPSTGTLVAGSGRAARTFRPRGPERLVVEGGRIYLVKADGDRKKVPATRTWADRPQWDRVVEAIEAEAAA</sequence>
<gene>
    <name evidence="2" type="ORF">EDD29_8962</name>
</gene>
<proteinExistence type="predicted"/>